<evidence type="ECO:0000313" key="11">
    <source>
        <dbReference type="EMBL" id="OAF71919.1"/>
    </source>
</evidence>
<dbReference type="InterPro" id="IPR005721">
    <property type="entry name" value="Ribosomal_uL22_euk/arc"/>
</dbReference>
<evidence type="ECO:0000256" key="2">
    <source>
        <dbReference type="ARBA" id="ARBA00022980"/>
    </source>
</evidence>
<dbReference type="NCBIfam" id="TIGR01038">
    <property type="entry name" value="uL22_arch_euk"/>
    <property type="match status" value="1"/>
</dbReference>
<keyword evidence="2 7" id="KW-0689">Ribosomal protein</keyword>
<proteinExistence type="inferred from homology"/>
<dbReference type="GO" id="GO:0005634">
    <property type="term" value="C:nucleus"/>
    <property type="evidence" value="ECO:0007669"/>
    <property type="project" value="UniProtKB-UniRule"/>
</dbReference>
<feature type="domain" description="HMG box" evidence="10">
    <location>
        <begin position="411"/>
        <end position="479"/>
    </location>
</feature>
<dbReference type="CDD" id="cd00084">
    <property type="entry name" value="HMG-box_SF"/>
    <property type="match status" value="1"/>
</dbReference>
<dbReference type="InterPro" id="IPR036394">
    <property type="entry name" value="Ribosomal_uL22_sf"/>
</dbReference>
<keyword evidence="8" id="KW-0175">Coiled coil</keyword>
<reference evidence="11 12" key="1">
    <citation type="submission" date="2016-04" db="EMBL/GenBank/DDBJ databases">
        <title>The genome of Intoshia linei affirms orthonectids as highly simplified spiralians.</title>
        <authorList>
            <person name="Mikhailov K.V."/>
            <person name="Slusarev G.S."/>
            <person name="Nikitin M.A."/>
            <person name="Logacheva M.D."/>
            <person name="Penin A."/>
            <person name="Aleoshin V."/>
            <person name="Panchin Y.V."/>
        </authorList>
    </citation>
    <scope>NUCLEOTIDE SEQUENCE [LARGE SCALE GENOMIC DNA]</scope>
    <source>
        <strain evidence="11">Intl2013</strain>
        <tissue evidence="11">Whole animal</tissue>
    </source>
</reference>
<evidence type="ECO:0000256" key="5">
    <source>
        <dbReference type="ARBA" id="ARBA00035325"/>
    </source>
</evidence>
<dbReference type="InterPro" id="IPR018260">
    <property type="entry name" value="Ribosomal_uL22_CS"/>
</dbReference>
<dbReference type="GO" id="GO:0022625">
    <property type="term" value="C:cytosolic large ribosomal subunit"/>
    <property type="evidence" value="ECO:0007669"/>
    <property type="project" value="TreeGrafter"/>
</dbReference>
<dbReference type="GO" id="GO:0003735">
    <property type="term" value="F:structural constituent of ribosome"/>
    <property type="evidence" value="ECO:0007669"/>
    <property type="project" value="InterPro"/>
</dbReference>
<comment type="caution">
    <text evidence="11">The sequence shown here is derived from an EMBL/GenBank/DDBJ whole genome shotgun (WGS) entry which is preliminary data.</text>
</comment>
<evidence type="ECO:0000313" key="12">
    <source>
        <dbReference type="Proteomes" id="UP000078046"/>
    </source>
</evidence>
<dbReference type="InterPro" id="IPR001063">
    <property type="entry name" value="Ribosomal_uL22"/>
</dbReference>
<feature type="DNA-binding region" description="HMG box" evidence="6">
    <location>
        <begin position="308"/>
        <end position="374"/>
    </location>
</feature>
<dbReference type="OrthoDB" id="10254664at2759"/>
<dbReference type="CDD" id="cd21994">
    <property type="entry name" value="HMG-box_SSRP1-like"/>
    <property type="match status" value="1"/>
</dbReference>
<dbReference type="Pfam" id="PF00505">
    <property type="entry name" value="HMG_box"/>
    <property type="match status" value="2"/>
</dbReference>
<evidence type="ECO:0000256" key="3">
    <source>
        <dbReference type="ARBA" id="ARBA00023274"/>
    </source>
</evidence>
<dbReference type="Gene3D" id="1.20.5.170">
    <property type="match status" value="1"/>
</dbReference>
<dbReference type="PROSITE" id="PS50118">
    <property type="entry name" value="HMG_BOX_2"/>
    <property type="match status" value="2"/>
</dbReference>
<dbReference type="InterPro" id="IPR036910">
    <property type="entry name" value="HMG_box_dom_sf"/>
</dbReference>
<evidence type="ECO:0000256" key="6">
    <source>
        <dbReference type="PROSITE-ProRule" id="PRU00267"/>
    </source>
</evidence>
<protein>
    <recommendedName>
        <fullName evidence="4">Large ribosomal subunit protein uL22</fullName>
    </recommendedName>
    <alternativeName>
        <fullName evidence="5">60S ribosomal protein L17</fullName>
    </alternativeName>
</protein>
<feature type="DNA-binding region" description="HMG box" evidence="6">
    <location>
        <begin position="411"/>
        <end position="479"/>
    </location>
</feature>
<name>A0A177BC69_9BILA</name>
<dbReference type="Proteomes" id="UP000078046">
    <property type="component" value="Unassembled WGS sequence"/>
</dbReference>
<dbReference type="Gene3D" id="3.90.470.10">
    <property type="entry name" value="Ribosomal protein L22/L17"/>
    <property type="match status" value="1"/>
</dbReference>
<dbReference type="PROSITE" id="PS00464">
    <property type="entry name" value="RIBOSOMAL_L22"/>
    <property type="match status" value="1"/>
</dbReference>
<dbReference type="PANTHER" id="PTHR11593">
    <property type="entry name" value="60S RIBOSOMAL PROTEIN L17"/>
    <property type="match status" value="1"/>
</dbReference>
<evidence type="ECO:0000259" key="10">
    <source>
        <dbReference type="PROSITE" id="PS50118"/>
    </source>
</evidence>
<dbReference type="GO" id="GO:0003677">
    <property type="term" value="F:DNA binding"/>
    <property type="evidence" value="ECO:0007669"/>
    <property type="project" value="UniProtKB-UniRule"/>
</dbReference>
<gene>
    <name evidence="11" type="ORF">A3Q56_00318</name>
</gene>
<feature type="domain" description="HMG box" evidence="10">
    <location>
        <begin position="308"/>
        <end position="374"/>
    </location>
</feature>
<dbReference type="SUPFAM" id="SSF54843">
    <property type="entry name" value="Ribosomal protein L22"/>
    <property type="match status" value="1"/>
</dbReference>
<dbReference type="PANTHER" id="PTHR11593:SF10">
    <property type="entry name" value="60S RIBOSOMAL PROTEIN L17"/>
    <property type="match status" value="1"/>
</dbReference>
<dbReference type="Gene3D" id="1.10.30.10">
    <property type="entry name" value="High mobility group box domain"/>
    <property type="match status" value="2"/>
</dbReference>
<evidence type="ECO:0000256" key="9">
    <source>
        <dbReference type="SAM" id="MobiDB-lite"/>
    </source>
</evidence>
<organism evidence="11 12">
    <name type="scientific">Intoshia linei</name>
    <dbReference type="NCBI Taxonomy" id="1819745"/>
    <lineage>
        <taxon>Eukaryota</taxon>
        <taxon>Metazoa</taxon>
        <taxon>Spiralia</taxon>
        <taxon>Lophotrochozoa</taxon>
        <taxon>Mesozoa</taxon>
        <taxon>Orthonectida</taxon>
        <taxon>Rhopaluridae</taxon>
        <taxon>Intoshia</taxon>
    </lineage>
</organism>
<keyword evidence="12" id="KW-1185">Reference proteome</keyword>
<dbReference type="Pfam" id="PF00237">
    <property type="entry name" value="Ribosomal_L22"/>
    <property type="match status" value="1"/>
</dbReference>
<dbReference type="SUPFAM" id="SSF47095">
    <property type="entry name" value="HMG-box"/>
    <property type="match status" value="2"/>
</dbReference>
<evidence type="ECO:0000256" key="8">
    <source>
        <dbReference type="SAM" id="Coils"/>
    </source>
</evidence>
<keyword evidence="3 7" id="KW-0687">Ribonucleoprotein</keyword>
<feature type="region of interest" description="Disordered" evidence="9">
    <location>
        <begin position="381"/>
        <end position="415"/>
    </location>
</feature>
<accession>A0A177BC69</accession>
<sequence>MYCKQYLENMFDFENIDGLKVNINSSLSLSPRKNRVLHVFCQHSFHPNSDNRCSEAERTVTKLQKEVDRLEDDLENERKKYNSMMSEFETESDTMVRYSVLPKNQQNIVKARISNARVHFKNTRETANAISNMNLKQAMKYLNDVKEYKRCVPFRRYNGGIGKCSQAKEFKHSQGRWPQKSLKFLLDLLKNAESNAENKGLDTDRLNIKYVQVNRAATLRRRTFRAHGRINPFISHPCHIELMLEEEDAGVSKPKSKDSFDLKKNIIGVFEREETKYRILYSVFIQISTTIVILQNTLKYKMNNLTRPKRPPSSYLIFLMNFRDKMKQQKCVITNIELTKKAGLEWKELESKEIWENLAKKKKEEYEIKLDYYMKNRTEEEAAEDVQNRRRKINGNDNIKKKKKKKDPNQPKRPQSAYFLWMNGNRKDINTKFPNMGITMFSRKASEIWKQMTEDDKIKWQTAAQADRLRYNEEMKTFRLNSNNPTAQMINSCE</sequence>
<dbReference type="SUPFAM" id="SSF57997">
    <property type="entry name" value="Tropomyosin"/>
    <property type="match status" value="1"/>
</dbReference>
<comment type="similarity">
    <text evidence="1 7">Belongs to the universal ribosomal protein uL22 family.</text>
</comment>
<dbReference type="InterPro" id="IPR009071">
    <property type="entry name" value="HMG_box_dom"/>
</dbReference>
<dbReference type="EMBL" id="LWCA01000015">
    <property type="protein sequence ID" value="OAF71919.1"/>
    <property type="molecule type" value="Genomic_DNA"/>
</dbReference>
<evidence type="ECO:0000256" key="4">
    <source>
        <dbReference type="ARBA" id="ARBA00035207"/>
    </source>
</evidence>
<dbReference type="CDD" id="cd00336">
    <property type="entry name" value="Ribosomal_L22"/>
    <property type="match status" value="1"/>
</dbReference>
<keyword evidence="6" id="KW-0539">Nucleus</keyword>
<dbReference type="NCBIfam" id="NF003260">
    <property type="entry name" value="PRK04223.1"/>
    <property type="match status" value="1"/>
</dbReference>
<dbReference type="SMART" id="SM00398">
    <property type="entry name" value="HMG"/>
    <property type="match status" value="2"/>
</dbReference>
<dbReference type="AlphaFoldDB" id="A0A177BC69"/>
<keyword evidence="6" id="KW-0238">DNA-binding</keyword>
<evidence type="ECO:0000256" key="7">
    <source>
        <dbReference type="RuleBase" id="RU004005"/>
    </source>
</evidence>
<feature type="coiled-coil region" evidence="8">
    <location>
        <begin position="53"/>
        <end position="91"/>
    </location>
</feature>
<dbReference type="InterPro" id="IPR057265">
    <property type="entry name" value="Ribosomal_uL22_arc-type"/>
</dbReference>
<dbReference type="GO" id="GO:0002181">
    <property type="term" value="P:cytoplasmic translation"/>
    <property type="evidence" value="ECO:0007669"/>
    <property type="project" value="TreeGrafter"/>
</dbReference>
<evidence type="ECO:0000256" key="1">
    <source>
        <dbReference type="ARBA" id="ARBA00009451"/>
    </source>
</evidence>